<feature type="transmembrane region" description="Helical" evidence="6">
    <location>
        <begin position="168"/>
        <end position="187"/>
    </location>
</feature>
<evidence type="ECO:0000256" key="6">
    <source>
        <dbReference type="SAM" id="Phobius"/>
    </source>
</evidence>
<evidence type="ECO:0000256" key="1">
    <source>
        <dbReference type="ARBA" id="ARBA00004141"/>
    </source>
</evidence>
<comment type="subcellular location">
    <subcellularLocation>
        <location evidence="1">Membrane</location>
        <topology evidence="1">Multi-pass membrane protein</topology>
    </subcellularLocation>
</comment>
<gene>
    <name evidence="7" type="ORF">SAMN02745110_00645</name>
</gene>
<dbReference type="PANTHER" id="PTHR42948">
    <property type="entry name" value="TRANSPORTER"/>
    <property type="match status" value="1"/>
</dbReference>
<dbReference type="OrthoDB" id="9762833at2"/>
<feature type="transmembrane region" description="Helical" evidence="6">
    <location>
        <begin position="355"/>
        <end position="376"/>
    </location>
</feature>
<keyword evidence="8" id="KW-1185">Reference proteome</keyword>
<evidence type="ECO:0000256" key="5">
    <source>
        <dbReference type="ARBA" id="ARBA00023136"/>
    </source>
</evidence>
<dbReference type="Pfam" id="PF00209">
    <property type="entry name" value="SNF"/>
    <property type="match status" value="2"/>
</dbReference>
<sequence length="465" mass="50309">MEKRNKFSGSIGFVLAAAGSAVGLGNIWRFPNLAAKNGGGLFLVVYLILALSFGFTLLITEVSIGRKTNQSSLTAYGKLNKKFGWLGVFSAIVPFLILPYYCIVGGWVLKYAVVFITGNGTKAAQDGYFVEFISDPKVAIAFDFIFLLATCFVIYRGVNKGIESLSKILMPVLLVIVVGIAIFSLTIKNEETGVTGLEGLKYYVVPNVEGFKLSDYCRVIMDAMGQLFYSISVAMGIMVTYGSYFKKEDNLIKSVNRIEIFDTIVAFLAGVMIIPAVYVFMGKEGMTGGAGLVFMVIPKVFQSMGGIGQFVGALFFLMVLFAALTSSISVLEAVVSGMIDKFGTSRKKAVISEGIIALIIGIIICFGYKAKSIFYMEVDLPNGAKGQQLLDVVDYLANNIFMPVVAIGTCILIGWVVKPKTVIDEASINGEKFGRKKLFTAMITVIAPILLTLLLLISLGVISFD</sequence>
<dbReference type="CDD" id="cd10336">
    <property type="entry name" value="SLC6sbd_Tyt1-Like"/>
    <property type="match status" value="1"/>
</dbReference>
<keyword evidence="5 6" id="KW-0472">Membrane</keyword>
<feature type="transmembrane region" description="Helical" evidence="6">
    <location>
        <begin position="138"/>
        <end position="156"/>
    </location>
</feature>
<reference evidence="7 8" key="1">
    <citation type="submission" date="2017-02" db="EMBL/GenBank/DDBJ databases">
        <authorList>
            <person name="Peterson S.W."/>
        </authorList>
    </citation>
    <scope>NUCLEOTIDE SEQUENCE [LARGE SCALE GENOMIC DNA]</scope>
    <source>
        <strain evidence="7 8">ATCC 17233</strain>
    </source>
</reference>
<dbReference type="RefSeq" id="WP_078786706.1">
    <property type="nucleotide sequence ID" value="NZ_FMTO01000005.1"/>
</dbReference>
<keyword evidence="4 6" id="KW-1133">Transmembrane helix</keyword>
<organism evidence="7 8">
    <name type="scientific">Eubacterium ruminantium</name>
    <dbReference type="NCBI Taxonomy" id="42322"/>
    <lineage>
        <taxon>Bacteria</taxon>
        <taxon>Bacillati</taxon>
        <taxon>Bacillota</taxon>
        <taxon>Clostridia</taxon>
        <taxon>Eubacteriales</taxon>
        <taxon>Eubacteriaceae</taxon>
        <taxon>Eubacterium</taxon>
    </lineage>
</organism>
<proteinExistence type="predicted"/>
<accession>A0A1T4L3U2</accession>
<dbReference type="AlphaFoldDB" id="A0A1T4L3U2"/>
<keyword evidence="3 6" id="KW-0812">Transmembrane</keyword>
<feature type="transmembrane region" description="Helical" evidence="6">
    <location>
        <begin position="39"/>
        <end position="62"/>
    </location>
</feature>
<feature type="transmembrane region" description="Helical" evidence="6">
    <location>
        <begin position="227"/>
        <end position="246"/>
    </location>
</feature>
<evidence type="ECO:0000313" key="7">
    <source>
        <dbReference type="EMBL" id="SJZ49180.1"/>
    </source>
</evidence>
<keyword evidence="2" id="KW-0813">Transport</keyword>
<feature type="transmembrane region" description="Helical" evidence="6">
    <location>
        <begin position="258"/>
        <end position="281"/>
    </location>
</feature>
<evidence type="ECO:0000256" key="4">
    <source>
        <dbReference type="ARBA" id="ARBA00022989"/>
    </source>
</evidence>
<dbReference type="NCBIfam" id="NF037979">
    <property type="entry name" value="Na_transp"/>
    <property type="match status" value="1"/>
</dbReference>
<dbReference type="GO" id="GO:0016020">
    <property type="term" value="C:membrane"/>
    <property type="evidence" value="ECO:0007669"/>
    <property type="project" value="UniProtKB-SubCell"/>
</dbReference>
<feature type="transmembrane region" description="Helical" evidence="6">
    <location>
        <begin position="396"/>
        <end position="417"/>
    </location>
</feature>
<feature type="transmembrane region" description="Helical" evidence="6">
    <location>
        <begin position="310"/>
        <end position="335"/>
    </location>
</feature>
<name>A0A1T4L3U2_9FIRM</name>
<feature type="transmembrane region" description="Helical" evidence="6">
    <location>
        <begin position="83"/>
        <end position="109"/>
    </location>
</feature>
<feature type="transmembrane region" description="Helical" evidence="6">
    <location>
        <begin position="438"/>
        <end position="462"/>
    </location>
</feature>
<dbReference type="SUPFAM" id="SSF161070">
    <property type="entry name" value="SNF-like"/>
    <property type="match status" value="1"/>
</dbReference>
<dbReference type="PANTHER" id="PTHR42948:SF1">
    <property type="entry name" value="TRANSPORTER"/>
    <property type="match status" value="1"/>
</dbReference>
<evidence type="ECO:0000313" key="8">
    <source>
        <dbReference type="Proteomes" id="UP000189857"/>
    </source>
</evidence>
<evidence type="ECO:0000256" key="3">
    <source>
        <dbReference type="ARBA" id="ARBA00022692"/>
    </source>
</evidence>
<dbReference type="Proteomes" id="UP000189857">
    <property type="component" value="Unassembled WGS sequence"/>
</dbReference>
<dbReference type="PROSITE" id="PS50267">
    <property type="entry name" value="NA_NEUROTRAN_SYMP_3"/>
    <property type="match status" value="1"/>
</dbReference>
<dbReference type="InterPro" id="IPR037272">
    <property type="entry name" value="SNS_sf"/>
</dbReference>
<evidence type="ECO:0000256" key="2">
    <source>
        <dbReference type="ARBA" id="ARBA00022448"/>
    </source>
</evidence>
<protein>
    <submittedName>
        <fullName evidence="7">Neurotransmitter:Na+ symporter, NSS family</fullName>
    </submittedName>
</protein>
<dbReference type="InterPro" id="IPR000175">
    <property type="entry name" value="Na/ntran_symport"/>
</dbReference>
<dbReference type="InterPro" id="IPR047218">
    <property type="entry name" value="YocR/YhdH-like"/>
</dbReference>
<dbReference type="EMBL" id="FUXA01000005">
    <property type="protein sequence ID" value="SJZ49180.1"/>
    <property type="molecule type" value="Genomic_DNA"/>
</dbReference>
<dbReference type="PRINTS" id="PR00176">
    <property type="entry name" value="NANEUSMPORT"/>
</dbReference>